<protein>
    <submittedName>
        <fullName evidence="7">Plastocyanin/azurin family copper-binding protein</fullName>
    </submittedName>
</protein>
<keyword evidence="1" id="KW-0813">Transport</keyword>
<evidence type="ECO:0000256" key="2">
    <source>
        <dbReference type="ARBA" id="ARBA00022723"/>
    </source>
</evidence>
<dbReference type="Gene3D" id="2.60.40.420">
    <property type="entry name" value="Cupredoxins - blue copper proteins"/>
    <property type="match status" value="1"/>
</dbReference>
<keyword evidence="4" id="KW-0186">Copper</keyword>
<evidence type="ECO:0000256" key="1">
    <source>
        <dbReference type="ARBA" id="ARBA00022448"/>
    </source>
</evidence>
<evidence type="ECO:0000256" key="5">
    <source>
        <dbReference type="SAM" id="MobiDB-lite"/>
    </source>
</evidence>
<organism evidence="7 8">
    <name type="scientific">Spectribacter hydrogenoxidans</name>
    <dbReference type="NCBI Taxonomy" id="3075608"/>
    <lineage>
        <taxon>Bacteria</taxon>
        <taxon>Pseudomonadati</taxon>
        <taxon>Pseudomonadota</taxon>
        <taxon>Gammaproteobacteria</taxon>
        <taxon>Salinisphaerales</taxon>
        <taxon>Salinisphaeraceae</taxon>
        <taxon>Spectribacter</taxon>
    </lineage>
</organism>
<evidence type="ECO:0000313" key="8">
    <source>
        <dbReference type="Proteomes" id="UP001251857"/>
    </source>
</evidence>
<gene>
    <name evidence="7" type="ORF">RM532_00100</name>
</gene>
<dbReference type="EMBL" id="JAVRIB010000001">
    <property type="protein sequence ID" value="MDT0633346.1"/>
    <property type="molecule type" value="Genomic_DNA"/>
</dbReference>
<evidence type="ECO:0000256" key="4">
    <source>
        <dbReference type="ARBA" id="ARBA00023008"/>
    </source>
</evidence>
<evidence type="ECO:0000256" key="3">
    <source>
        <dbReference type="ARBA" id="ARBA00022982"/>
    </source>
</evidence>
<feature type="domain" description="Blue (type 1) copper" evidence="6">
    <location>
        <begin position="16"/>
        <end position="46"/>
    </location>
</feature>
<reference evidence="7 8" key="1">
    <citation type="submission" date="2023-09" db="EMBL/GenBank/DDBJ databases">
        <authorList>
            <person name="Rey-Velasco X."/>
        </authorList>
    </citation>
    <scope>NUCLEOTIDE SEQUENCE [LARGE SCALE GENOMIC DNA]</scope>
    <source>
        <strain evidence="7 8">W335</strain>
    </source>
</reference>
<dbReference type="InterPro" id="IPR008972">
    <property type="entry name" value="Cupredoxin"/>
</dbReference>
<accession>A0ABU3BVM9</accession>
<keyword evidence="3" id="KW-0249">Electron transport</keyword>
<proteinExistence type="predicted"/>
<keyword evidence="8" id="KW-1185">Reference proteome</keyword>
<feature type="region of interest" description="Disordered" evidence="5">
    <location>
        <begin position="61"/>
        <end position="81"/>
    </location>
</feature>
<dbReference type="PROSITE" id="PS00196">
    <property type="entry name" value="COPPER_BLUE"/>
    <property type="match status" value="1"/>
</dbReference>
<keyword evidence="2" id="KW-0479">Metal-binding</keyword>
<dbReference type="Proteomes" id="UP001251857">
    <property type="component" value="Unassembled WGS sequence"/>
</dbReference>
<evidence type="ECO:0000259" key="6">
    <source>
        <dbReference type="Pfam" id="PF00127"/>
    </source>
</evidence>
<name>A0ABU3BVM9_9GAMM</name>
<dbReference type="Pfam" id="PF00127">
    <property type="entry name" value="Copper-bind"/>
    <property type="match status" value="1"/>
</dbReference>
<dbReference type="RefSeq" id="WP_311651046.1">
    <property type="nucleotide sequence ID" value="NZ_JAVRIB010000001.1"/>
</dbReference>
<sequence>MLVPDGGSEWQGEINEEVTVTLDKPGRYIYKCQPHMALAMVGAIQVGEPGNLDAAKTRAEEMAAGSATNKDRLNGYLSQVE</sequence>
<dbReference type="SUPFAM" id="SSF49503">
    <property type="entry name" value="Cupredoxins"/>
    <property type="match status" value="1"/>
</dbReference>
<comment type="caution">
    <text evidence="7">The sequence shown here is derived from an EMBL/GenBank/DDBJ whole genome shotgun (WGS) entry which is preliminary data.</text>
</comment>
<dbReference type="InterPro" id="IPR000923">
    <property type="entry name" value="BlueCu_1"/>
</dbReference>
<evidence type="ECO:0000313" key="7">
    <source>
        <dbReference type="EMBL" id="MDT0633346.1"/>
    </source>
</evidence>
<dbReference type="InterPro" id="IPR028871">
    <property type="entry name" value="BlueCu_1_BS"/>
</dbReference>